<evidence type="ECO:0000313" key="3">
    <source>
        <dbReference type="Proteomes" id="UP001066276"/>
    </source>
</evidence>
<evidence type="ECO:0000313" key="2">
    <source>
        <dbReference type="EMBL" id="KAJ1102738.1"/>
    </source>
</evidence>
<dbReference type="EMBL" id="JANPWB010000013">
    <property type="protein sequence ID" value="KAJ1102738.1"/>
    <property type="molecule type" value="Genomic_DNA"/>
</dbReference>
<reference evidence="2" key="1">
    <citation type="journal article" date="2022" name="bioRxiv">
        <title>Sequencing and chromosome-scale assembly of the giantPleurodeles waltlgenome.</title>
        <authorList>
            <person name="Brown T."/>
            <person name="Elewa A."/>
            <person name="Iarovenko S."/>
            <person name="Subramanian E."/>
            <person name="Araus A.J."/>
            <person name="Petzold A."/>
            <person name="Susuki M."/>
            <person name="Suzuki K.-i.T."/>
            <person name="Hayashi T."/>
            <person name="Toyoda A."/>
            <person name="Oliveira C."/>
            <person name="Osipova E."/>
            <person name="Leigh N.D."/>
            <person name="Simon A."/>
            <person name="Yun M.H."/>
        </authorList>
    </citation>
    <scope>NUCLEOTIDE SEQUENCE</scope>
    <source>
        <strain evidence="2">20211129_DDA</strain>
        <tissue evidence="2">Liver</tissue>
    </source>
</reference>
<dbReference type="AlphaFoldDB" id="A0AAV7ML95"/>
<name>A0AAV7ML95_PLEWA</name>
<proteinExistence type="predicted"/>
<organism evidence="2 3">
    <name type="scientific">Pleurodeles waltl</name>
    <name type="common">Iberian ribbed newt</name>
    <dbReference type="NCBI Taxonomy" id="8319"/>
    <lineage>
        <taxon>Eukaryota</taxon>
        <taxon>Metazoa</taxon>
        <taxon>Chordata</taxon>
        <taxon>Craniata</taxon>
        <taxon>Vertebrata</taxon>
        <taxon>Euteleostomi</taxon>
        <taxon>Amphibia</taxon>
        <taxon>Batrachia</taxon>
        <taxon>Caudata</taxon>
        <taxon>Salamandroidea</taxon>
        <taxon>Salamandridae</taxon>
        <taxon>Pleurodelinae</taxon>
        <taxon>Pleurodeles</taxon>
    </lineage>
</organism>
<keyword evidence="3" id="KW-1185">Reference proteome</keyword>
<dbReference type="Proteomes" id="UP001066276">
    <property type="component" value="Chromosome 9"/>
</dbReference>
<protein>
    <submittedName>
        <fullName evidence="2">Uncharacterized protein</fullName>
    </submittedName>
</protein>
<comment type="caution">
    <text evidence="2">The sequence shown here is derived from an EMBL/GenBank/DDBJ whole genome shotgun (WGS) entry which is preliminary data.</text>
</comment>
<sequence>MDLSQRSRHRYSLPVSGRWTSARGAGTGTHSQSQGDGPQPEEQAPVLRGRLHSQSQGDGPQPEEQALVLTPGLREMDLSQRSRHRYSGVALCSDLLSQYRQVGLGSPCAFRGAALDPGERGRPRWGFLMDAYRWGDDATG</sequence>
<gene>
    <name evidence="2" type="ORF">NDU88_000181</name>
</gene>
<accession>A0AAV7ML95</accession>
<evidence type="ECO:0000256" key="1">
    <source>
        <dbReference type="SAM" id="MobiDB-lite"/>
    </source>
</evidence>
<feature type="region of interest" description="Disordered" evidence="1">
    <location>
        <begin position="1"/>
        <end position="65"/>
    </location>
</feature>
<feature type="compositionally biased region" description="Basic residues" evidence="1">
    <location>
        <begin position="1"/>
        <end position="11"/>
    </location>
</feature>